<protein>
    <submittedName>
        <fullName evidence="1">Uncharacterized protein</fullName>
    </submittedName>
</protein>
<evidence type="ECO:0000313" key="1">
    <source>
        <dbReference type="EMBL" id="TGN99722.1"/>
    </source>
</evidence>
<dbReference type="Pfam" id="PF08011">
    <property type="entry name" value="PDDEXK_9"/>
    <property type="match status" value="1"/>
</dbReference>
<evidence type="ECO:0000313" key="2">
    <source>
        <dbReference type="Proteomes" id="UP000030428"/>
    </source>
</evidence>
<dbReference type="InterPro" id="IPR012547">
    <property type="entry name" value="PDDEXK_9"/>
</dbReference>
<gene>
    <name evidence="1" type="ORF">PN36_34850</name>
</gene>
<comment type="caution">
    <text evidence="1">The sequence shown here is derived from an EMBL/GenBank/DDBJ whole genome shotgun (WGS) entry which is preliminary data.</text>
</comment>
<keyword evidence="2" id="KW-1185">Reference proteome</keyword>
<reference evidence="1 2" key="1">
    <citation type="journal article" date="2016" name="Front. Microbiol.">
        <title>Single-Cell (Meta-)Genomics of a Dimorphic Candidatus Thiomargarita nelsonii Reveals Genomic Plasticity.</title>
        <authorList>
            <person name="Flood B.E."/>
            <person name="Fliss P."/>
            <person name="Jones D.S."/>
            <person name="Dick G.J."/>
            <person name="Jain S."/>
            <person name="Kaster A.K."/>
            <person name="Winkel M."/>
            <person name="Mussmann M."/>
            <person name="Bailey J."/>
        </authorList>
    </citation>
    <scope>NUCLEOTIDE SEQUENCE [LARGE SCALE GENOMIC DNA]</scope>
    <source>
        <strain evidence="1">Hydrate Ridge</strain>
    </source>
</reference>
<dbReference type="AlphaFoldDB" id="A0A4E0QUW4"/>
<dbReference type="EMBL" id="JSZA02000399">
    <property type="protein sequence ID" value="TGN99722.1"/>
    <property type="molecule type" value="Genomic_DNA"/>
</dbReference>
<proteinExistence type="predicted"/>
<dbReference type="Proteomes" id="UP000030428">
    <property type="component" value="Unassembled WGS sequence"/>
</dbReference>
<sequence length="105" mass="12217">MSYLQAENLESFINLIRALIPYPLHIEQEAYYHSLFYMILVLMGVEIDLEVLTDKGRIDGVLELSDKIYLIELHKAKRFLNESRPRRYLGIGIAGKEIGYQVQSE</sequence>
<name>A0A4E0QUW4_9GAMM</name>
<accession>A0A4E0QUW4</accession>
<organism evidence="1 2">
    <name type="scientific">Candidatus Thiomargarita nelsonii</name>
    <dbReference type="NCBI Taxonomy" id="1003181"/>
    <lineage>
        <taxon>Bacteria</taxon>
        <taxon>Pseudomonadati</taxon>
        <taxon>Pseudomonadota</taxon>
        <taxon>Gammaproteobacteria</taxon>
        <taxon>Thiotrichales</taxon>
        <taxon>Thiotrichaceae</taxon>
        <taxon>Thiomargarita</taxon>
    </lineage>
</organism>